<dbReference type="CDD" id="cd16454">
    <property type="entry name" value="RING-H2_PA-TM-RING"/>
    <property type="match status" value="1"/>
</dbReference>
<keyword evidence="3" id="KW-0812">Transmembrane</keyword>
<dbReference type="RefSeq" id="XP_018853419.2">
    <property type="nucleotide sequence ID" value="XM_018997874.2"/>
</dbReference>
<dbReference type="SMART" id="SM00184">
    <property type="entry name" value="RING"/>
    <property type="match status" value="1"/>
</dbReference>
<keyword evidence="1" id="KW-0862">Zinc</keyword>
<evidence type="ECO:0000313" key="5">
    <source>
        <dbReference type="Proteomes" id="UP000235220"/>
    </source>
</evidence>
<proteinExistence type="predicted"/>
<dbReference type="AlphaFoldDB" id="A0A2I4HB79"/>
<organism evidence="5 6">
    <name type="scientific">Juglans regia</name>
    <name type="common">English walnut</name>
    <dbReference type="NCBI Taxonomy" id="51240"/>
    <lineage>
        <taxon>Eukaryota</taxon>
        <taxon>Viridiplantae</taxon>
        <taxon>Streptophyta</taxon>
        <taxon>Embryophyta</taxon>
        <taxon>Tracheophyta</taxon>
        <taxon>Spermatophyta</taxon>
        <taxon>Magnoliopsida</taxon>
        <taxon>eudicotyledons</taxon>
        <taxon>Gunneridae</taxon>
        <taxon>Pentapetalae</taxon>
        <taxon>rosids</taxon>
        <taxon>fabids</taxon>
        <taxon>Fagales</taxon>
        <taxon>Juglandaceae</taxon>
        <taxon>Juglans</taxon>
    </lineage>
</organism>
<keyword evidence="1" id="KW-0479">Metal-binding</keyword>
<dbReference type="InterPro" id="IPR001841">
    <property type="entry name" value="Znf_RING"/>
</dbReference>
<dbReference type="Pfam" id="PF13639">
    <property type="entry name" value="zf-RING_2"/>
    <property type="match status" value="1"/>
</dbReference>
<feature type="domain" description="RING-type" evidence="4">
    <location>
        <begin position="93"/>
        <end position="135"/>
    </location>
</feature>
<dbReference type="PANTHER" id="PTHR46719">
    <property type="entry name" value="TRANSCRIPTION FACTOR C2H2 FAMILY-RELATED"/>
    <property type="match status" value="1"/>
</dbReference>
<feature type="region of interest" description="Disordered" evidence="2">
    <location>
        <begin position="32"/>
        <end position="54"/>
    </location>
</feature>
<dbReference type="GeneID" id="109015402"/>
<feature type="compositionally biased region" description="Polar residues" evidence="2">
    <location>
        <begin position="39"/>
        <end position="48"/>
    </location>
</feature>
<dbReference type="Gene3D" id="3.30.40.10">
    <property type="entry name" value="Zinc/RING finger domain, C3HC4 (zinc finger)"/>
    <property type="match status" value="1"/>
</dbReference>
<evidence type="ECO:0000256" key="1">
    <source>
        <dbReference type="PROSITE-ProRule" id="PRU00175"/>
    </source>
</evidence>
<sequence>MDGFAYSLGLSLVVIGVFITMTVASYYCTRRHSGHEPEGSTNGNSITSTEEEDSAVDIEVGIDEAALRSNPMFLYCKAKLHKGDDHHSTASCCYICLADYGDADMLRLLPDCGHLFHGKCVDPWLRLHPTCPVCRSSPAPTPPAKTPLSNDQVAPSLAVGRDI</sequence>
<dbReference type="OrthoDB" id="8062037at2759"/>
<dbReference type="InterPro" id="IPR045899">
    <property type="entry name" value="ATL71-like"/>
</dbReference>
<keyword evidence="1" id="KW-0863">Zinc-finger</keyword>
<evidence type="ECO:0000259" key="4">
    <source>
        <dbReference type="PROSITE" id="PS50089"/>
    </source>
</evidence>
<dbReference type="SUPFAM" id="SSF57850">
    <property type="entry name" value="RING/U-box"/>
    <property type="match status" value="1"/>
</dbReference>
<feature type="transmembrane region" description="Helical" evidence="3">
    <location>
        <begin position="6"/>
        <end position="28"/>
    </location>
</feature>
<dbReference type="InParanoid" id="A0A2I4HB79"/>
<name>A0A2I4HB79_JUGRE</name>
<evidence type="ECO:0000256" key="2">
    <source>
        <dbReference type="SAM" id="MobiDB-lite"/>
    </source>
</evidence>
<dbReference type="Proteomes" id="UP000235220">
    <property type="component" value="Chromosome 5"/>
</dbReference>
<dbReference type="KEGG" id="jre:109015402"/>
<keyword evidence="3" id="KW-1133">Transmembrane helix</keyword>
<reference evidence="6" key="1">
    <citation type="submission" date="2025-08" db="UniProtKB">
        <authorList>
            <consortium name="RefSeq"/>
        </authorList>
    </citation>
    <scope>IDENTIFICATION</scope>
    <source>
        <tissue evidence="6">Leaves</tissue>
    </source>
</reference>
<dbReference type="PANTHER" id="PTHR46719:SF7">
    <property type="entry name" value="RING-H2 FINGER PROTEIN ATL71-RELATED"/>
    <property type="match status" value="1"/>
</dbReference>
<dbReference type="PROSITE" id="PS50089">
    <property type="entry name" value="ZF_RING_2"/>
    <property type="match status" value="1"/>
</dbReference>
<dbReference type="GO" id="GO:0008270">
    <property type="term" value="F:zinc ion binding"/>
    <property type="evidence" value="ECO:0007669"/>
    <property type="project" value="UniProtKB-KW"/>
</dbReference>
<keyword evidence="5" id="KW-1185">Reference proteome</keyword>
<protein>
    <submittedName>
        <fullName evidence="6">RING-H2 finger protein ATL71</fullName>
    </submittedName>
</protein>
<dbReference type="InterPro" id="IPR013083">
    <property type="entry name" value="Znf_RING/FYVE/PHD"/>
</dbReference>
<keyword evidence="3" id="KW-0472">Membrane</keyword>
<accession>A0A2I4HB79</accession>
<gene>
    <name evidence="6" type="primary">LOC109015402</name>
</gene>
<evidence type="ECO:0000256" key="3">
    <source>
        <dbReference type="SAM" id="Phobius"/>
    </source>
</evidence>
<evidence type="ECO:0000313" key="6">
    <source>
        <dbReference type="RefSeq" id="XP_018853419.2"/>
    </source>
</evidence>